<dbReference type="Proteomes" id="UP001248067">
    <property type="component" value="Unassembled WGS sequence"/>
</dbReference>
<evidence type="ECO:0000313" key="5">
    <source>
        <dbReference type="Proteomes" id="UP001248067"/>
    </source>
</evidence>
<dbReference type="Proteomes" id="UP000494162">
    <property type="component" value="Unassembled WGS sequence"/>
</dbReference>
<evidence type="ECO:0000313" key="4">
    <source>
        <dbReference type="Proteomes" id="UP000494162"/>
    </source>
</evidence>
<keyword evidence="5" id="KW-1185">Reference proteome</keyword>
<sequence length="108" mass="12478">MRRFAIFLLGILYGLLLTWFFLYTHSRIEWPEVRAPASHGCHELGHCPIRWWAGTLLLAYLLAPALLFGLLNALAYHRWSRRKWALSLGIGTLLTGLLYLEPYVGRLL</sequence>
<evidence type="ECO:0000256" key="1">
    <source>
        <dbReference type="SAM" id="Phobius"/>
    </source>
</evidence>
<feature type="transmembrane region" description="Helical" evidence="1">
    <location>
        <begin position="83"/>
        <end position="100"/>
    </location>
</feature>
<dbReference type="EMBL" id="VJSY01000021">
    <property type="protein sequence ID" value="MDR8754644.1"/>
    <property type="molecule type" value="Genomic_DNA"/>
</dbReference>
<keyword evidence="1" id="KW-0472">Membrane</keyword>
<evidence type="ECO:0000313" key="3">
    <source>
        <dbReference type="EMBL" id="VWC03106.1"/>
    </source>
</evidence>
<dbReference type="RefSeq" id="WP_174903656.1">
    <property type="nucleotide sequence ID" value="NZ_CABVPP010000048.1"/>
</dbReference>
<protein>
    <submittedName>
        <fullName evidence="3">Putative transmembrane protein</fullName>
    </submittedName>
</protein>
<dbReference type="AlphaFoldDB" id="A0A6P2P5E7"/>
<name>A0A6P2P5E7_9BURK</name>
<keyword evidence="1" id="KW-1133">Transmembrane helix</keyword>
<proteinExistence type="predicted"/>
<reference evidence="3 4" key="2">
    <citation type="submission" date="2019-09" db="EMBL/GenBank/DDBJ databases">
        <authorList>
            <person name="Depoorter E."/>
        </authorList>
    </citation>
    <scope>NUCLEOTIDE SEQUENCE [LARGE SCALE GENOMIC DNA]</scope>
    <source>
        <strain evidence="3">LMG 26883</strain>
    </source>
</reference>
<dbReference type="GeneID" id="93172046"/>
<evidence type="ECO:0000313" key="2">
    <source>
        <dbReference type="EMBL" id="MDR8754644.1"/>
    </source>
</evidence>
<keyword evidence="1 3" id="KW-0812">Transmembrane</keyword>
<dbReference type="EMBL" id="CABVPP010000048">
    <property type="protein sequence ID" value="VWC03106.1"/>
    <property type="molecule type" value="Genomic_DNA"/>
</dbReference>
<feature type="transmembrane region" description="Helical" evidence="1">
    <location>
        <begin position="50"/>
        <end position="71"/>
    </location>
</feature>
<accession>A0A6P2P5E7</accession>
<reference evidence="2 5" key="1">
    <citation type="submission" date="2019-06" db="EMBL/GenBank/DDBJ databases">
        <title>Evolution of Burkholderia multivorans in the lungs of Cystic Fibrosis patients.</title>
        <authorList>
            <person name="Moreira L.M."/>
        </authorList>
    </citation>
    <scope>NUCLEOTIDE SEQUENCE [LARGE SCALE GENOMIC DNA]</scope>
    <source>
        <strain evidence="2 5">VC13239</strain>
    </source>
</reference>
<organism evidence="3 4">
    <name type="scientific">Burkholderia pseudomultivorans</name>
    <dbReference type="NCBI Taxonomy" id="1207504"/>
    <lineage>
        <taxon>Bacteria</taxon>
        <taxon>Pseudomonadati</taxon>
        <taxon>Pseudomonadota</taxon>
        <taxon>Betaproteobacteria</taxon>
        <taxon>Burkholderiales</taxon>
        <taxon>Burkholderiaceae</taxon>
        <taxon>Burkholderia</taxon>
        <taxon>Burkholderia cepacia complex</taxon>
    </lineage>
</organism>
<gene>
    <name evidence="3" type="ORF">BPS26883_04999</name>
    <name evidence="2" type="ORF">FEQ00_03067</name>
</gene>